<name>A0A841KGT2_9GAMM</name>
<dbReference type="SUPFAM" id="SSF47090">
    <property type="entry name" value="PGBD-like"/>
    <property type="match status" value="1"/>
</dbReference>
<dbReference type="Proteomes" id="UP000560000">
    <property type="component" value="Unassembled WGS sequence"/>
</dbReference>
<feature type="domain" description="Peptidoglycan binding-like" evidence="2">
    <location>
        <begin position="141"/>
        <end position="191"/>
    </location>
</feature>
<dbReference type="InterPro" id="IPR036365">
    <property type="entry name" value="PGBD-like_sf"/>
</dbReference>
<evidence type="ECO:0000313" key="4">
    <source>
        <dbReference type="Proteomes" id="UP000560000"/>
    </source>
</evidence>
<dbReference type="Pfam" id="PF01471">
    <property type="entry name" value="PG_binding_1"/>
    <property type="match status" value="1"/>
</dbReference>
<organism evidence="3 4">
    <name type="scientific">Oleiagrimonas soli</name>
    <dbReference type="NCBI Taxonomy" id="1543381"/>
    <lineage>
        <taxon>Bacteria</taxon>
        <taxon>Pseudomonadati</taxon>
        <taxon>Pseudomonadota</taxon>
        <taxon>Gammaproteobacteria</taxon>
        <taxon>Lysobacterales</taxon>
        <taxon>Rhodanobacteraceae</taxon>
        <taxon>Oleiagrimonas</taxon>
    </lineage>
</organism>
<reference evidence="3 4" key="1">
    <citation type="submission" date="2020-08" db="EMBL/GenBank/DDBJ databases">
        <title>Genomic Encyclopedia of Type Strains, Phase IV (KMG-IV): sequencing the most valuable type-strain genomes for metagenomic binning, comparative biology and taxonomic classification.</title>
        <authorList>
            <person name="Goeker M."/>
        </authorList>
    </citation>
    <scope>NUCLEOTIDE SEQUENCE [LARGE SCALE GENOMIC DNA]</scope>
    <source>
        <strain evidence="3 4">DSM 107085</strain>
    </source>
</reference>
<feature type="compositionally biased region" description="Low complexity" evidence="1">
    <location>
        <begin position="62"/>
        <end position="94"/>
    </location>
</feature>
<dbReference type="RefSeq" id="WP_221265649.1">
    <property type="nucleotide sequence ID" value="NZ_JACHET010000001.1"/>
</dbReference>
<sequence>MKKVLTITGTALAAAQGVAHAKADHAHLALSSLAMKDLSYAVSMAVPTNAADAVNMFASHASHSSHSSHSSHYSSSGGSYGGHSSHSSHSSHYSGSGGSYQSPTYSAPAPKASPAPASPEVNGLYSAPKPTADRLKMIIMRVQAALYSKGYDPGAIDGVLSTQTKQALRKFQSAHNLPADAKMSTATLNALGVSLSP</sequence>
<evidence type="ECO:0000256" key="1">
    <source>
        <dbReference type="SAM" id="MobiDB-lite"/>
    </source>
</evidence>
<dbReference type="AlphaFoldDB" id="A0A841KGT2"/>
<dbReference type="InterPro" id="IPR002477">
    <property type="entry name" value="Peptidoglycan-bd-like"/>
</dbReference>
<protein>
    <recommendedName>
        <fullName evidence="2">Peptidoglycan binding-like domain-containing protein</fullName>
    </recommendedName>
</protein>
<feature type="region of interest" description="Disordered" evidence="1">
    <location>
        <begin position="62"/>
        <end position="125"/>
    </location>
</feature>
<evidence type="ECO:0000259" key="2">
    <source>
        <dbReference type="Pfam" id="PF01471"/>
    </source>
</evidence>
<dbReference type="InterPro" id="IPR036366">
    <property type="entry name" value="PGBDSf"/>
</dbReference>
<gene>
    <name evidence="3" type="ORF">HNQ86_000284</name>
</gene>
<evidence type="ECO:0000313" key="3">
    <source>
        <dbReference type="EMBL" id="MBB6182939.1"/>
    </source>
</evidence>
<dbReference type="Gene3D" id="1.10.101.10">
    <property type="entry name" value="PGBD-like superfamily/PGBD"/>
    <property type="match status" value="1"/>
</dbReference>
<accession>A0A841KGT2</accession>
<proteinExistence type="predicted"/>
<comment type="caution">
    <text evidence="3">The sequence shown here is derived from an EMBL/GenBank/DDBJ whole genome shotgun (WGS) entry which is preliminary data.</text>
</comment>
<dbReference type="EMBL" id="JACHET010000001">
    <property type="protein sequence ID" value="MBB6182939.1"/>
    <property type="molecule type" value="Genomic_DNA"/>
</dbReference>